<organism evidence="5 6">
    <name type="scientific">Companilactobacillus kimchiensis</name>
    <dbReference type="NCBI Taxonomy" id="993692"/>
    <lineage>
        <taxon>Bacteria</taxon>
        <taxon>Bacillati</taxon>
        <taxon>Bacillota</taxon>
        <taxon>Bacilli</taxon>
        <taxon>Lactobacillales</taxon>
        <taxon>Lactobacillaceae</taxon>
        <taxon>Companilactobacillus</taxon>
    </lineage>
</organism>
<dbReference type="AlphaFoldDB" id="A0A0R2LFP9"/>
<dbReference type="PANTHER" id="PTHR35790">
    <property type="entry name" value="HTH-TYPE TRANSCRIPTIONAL REGULATOR PCHR"/>
    <property type="match status" value="1"/>
</dbReference>
<dbReference type="RefSeq" id="WP_057879486.1">
    <property type="nucleotide sequence ID" value="NZ_JQCF01000001.1"/>
</dbReference>
<keyword evidence="1" id="KW-0805">Transcription regulation</keyword>
<sequence length="152" mass="17813">MNKQEQFQSELNMLLDKMTLLSQDTFKAELPDYKSSEVHTVEFIGKHADSNVTTIANSLYVTKGAVSKMSKRLINKGLIESYRDKDNQKERYFHLTPKGQEVFDIHERLTKQIMQRDESVFKDNADQIKVVLKFLKTYNIYLDKELSETKNK</sequence>
<dbReference type="InterPro" id="IPR000835">
    <property type="entry name" value="HTH_MarR-typ"/>
</dbReference>
<evidence type="ECO:0000313" key="5">
    <source>
        <dbReference type="EMBL" id="KRO00744.1"/>
    </source>
</evidence>
<evidence type="ECO:0000256" key="1">
    <source>
        <dbReference type="ARBA" id="ARBA00023015"/>
    </source>
</evidence>
<dbReference type="Proteomes" id="UP000051006">
    <property type="component" value="Unassembled WGS sequence"/>
</dbReference>
<accession>A0A0R2LFP9</accession>
<name>A0A0R2LFP9_9LACO</name>
<dbReference type="SUPFAM" id="SSF46785">
    <property type="entry name" value="Winged helix' DNA-binding domain"/>
    <property type="match status" value="1"/>
</dbReference>
<reference evidence="5 6" key="1">
    <citation type="journal article" date="2015" name="Genome Announc.">
        <title>Expanding the biotechnology potential of lactobacilli through comparative genomics of 213 strains and associated genera.</title>
        <authorList>
            <person name="Sun Z."/>
            <person name="Harris H.M."/>
            <person name="McCann A."/>
            <person name="Guo C."/>
            <person name="Argimon S."/>
            <person name="Zhang W."/>
            <person name="Yang X."/>
            <person name="Jeffery I.B."/>
            <person name="Cooney J.C."/>
            <person name="Kagawa T.F."/>
            <person name="Liu W."/>
            <person name="Song Y."/>
            <person name="Salvetti E."/>
            <person name="Wrobel A."/>
            <person name="Rasinkangas P."/>
            <person name="Parkhill J."/>
            <person name="Rea M.C."/>
            <person name="O'Sullivan O."/>
            <person name="Ritari J."/>
            <person name="Douillard F.P."/>
            <person name="Paul Ross R."/>
            <person name="Yang R."/>
            <person name="Briner A.E."/>
            <person name="Felis G.E."/>
            <person name="de Vos W.M."/>
            <person name="Barrangou R."/>
            <person name="Klaenhammer T.R."/>
            <person name="Caufield P.W."/>
            <person name="Cui Y."/>
            <person name="Zhang H."/>
            <person name="O'Toole P.W."/>
        </authorList>
    </citation>
    <scope>NUCLEOTIDE SEQUENCE [LARGE SCALE GENOMIC DNA]</scope>
    <source>
        <strain evidence="5 6">DSM 24716</strain>
    </source>
</reference>
<dbReference type="EMBL" id="JQCF01000001">
    <property type="protein sequence ID" value="KRO00744.1"/>
    <property type="molecule type" value="Genomic_DNA"/>
</dbReference>
<feature type="domain" description="HTH marR-type" evidence="4">
    <location>
        <begin position="4"/>
        <end position="147"/>
    </location>
</feature>
<dbReference type="InterPro" id="IPR036390">
    <property type="entry name" value="WH_DNA-bd_sf"/>
</dbReference>
<evidence type="ECO:0000313" key="6">
    <source>
        <dbReference type="Proteomes" id="UP000051006"/>
    </source>
</evidence>
<dbReference type="PROSITE" id="PS01117">
    <property type="entry name" value="HTH_MARR_1"/>
    <property type="match status" value="1"/>
</dbReference>
<dbReference type="PATRIC" id="fig|993692.3.peg.62"/>
<keyword evidence="2" id="KW-0238">DNA-binding</keyword>
<dbReference type="Pfam" id="PF01047">
    <property type="entry name" value="MarR"/>
    <property type="match status" value="1"/>
</dbReference>
<dbReference type="PANTHER" id="PTHR35790:SF4">
    <property type="entry name" value="HTH-TYPE TRANSCRIPTIONAL REGULATOR PCHR"/>
    <property type="match status" value="1"/>
</dbReference>
<dbReference type="STRING" id="993692.IV57_GL000062"/>
<comment type="caution">
    <text evidence="5">The sequence shown here is derived from an EMBL/GenBank/DDBJ whole genome shotgun (WGS) entry which is preliminary data.</text>
</comment>
<dbReference type="InterPro" id="IPR036388">
    <property type="entry name" value="WH-like_DNA-bd_sf"/>
</dbReference>
<proteinExistence type="predicted"/>
<dbReference type="GO" id="GO:0003677">
    <property type="term" value="F:DNA binding"/>
    <property type="evidence" value="ECO:0007669"/>
    <property type="project" value="UniProtKB-KW"/>
</dbReference>
<gene>
    <name evidence="5" type="ORF">IV57_GL000062</name>
</gene>
<dbReference type="InterPro" id="IPR023187">
    <property type="entry name" value="Tscrpt_reg_MarR-type_CS"/>
</dbReference>
<dbReference type="GO" id="GO:0003700">
    <property type="term" value="F:DNA-binding transcription factor activity"/>
    <property type="evidence" value="ECO:0007669"/>
    <property type="project" value="InterPro"/>
</dbReference>
<dbReference type="PROSITE" id="PS50995">
    <property type="entry name" value="HTH_MARR_2"/>
    <property type="match status" value="1"/>
</dbReference>
<evidence type="ECO:0000259" key="4">
    <source>
        <dbReference type="PROSITE" id="PS50995"/>
    </source>
</evidence>
<keyword evidence="6" id="KW-1185">Reference proteome</keyword>
<dbReference type="InterPro" id="IPR052067">
    <property type="entry name" value="Metal_resp_HTH_trans_reg"/>
</dbReference>
<keyword evidence="3" id="KW-0804">Transcription</keyword>
<dbReference type="SMART" id="SM00347">
    <property type="entry name" value="HTH_MARR"/>
    <property type="match status" value="1"/>
</dbReference>
<protein>
    <submittedName>
        <fullName evidence="5">MarR family transcriptional regulator</fullName>
    </submittedName>
</protein>
<evidence type="ECO:0000256" key="2">
    <source>
        <dbReference type="ARBA" id="ARBA00023125"/>
    </source>
</evidence>
<dbReference type="Gene3D" id="1.10.10.10">
    <property type="entry name" value="Winged helix-like DNA-binding domain superfamily/Winged helix DNA-binding domain"/>
    <property type="match status" value="1"/>
</dbReference>
<dbReference type="OrthoDB" id="5358347at2"/>
<evidence type="ECO:0000256" key="3">
    <source>
        <dbReference type="ARBA" id="ARBA00023163"/>
    </source>
</evidence>